<dbReference type="EMBL" id="UYYB01003741">
    <property type="protein sequence ID" value="VDM66795.1"/>
    <property type="molecule type" value="Genomic_DNA"/>
</dbReference>
<reference evidence="2 3" key="1">
    <citation type="submission" date="2018-11" db="EMBL/GenBank/DDBJ databases">
        <authorList>
            <consortium name="Pathogen Informatics"/>
        </authorList>
    </citation>
    <scope>NUCLEOTIDE SEQUENCE [LARGE SCALE GENOMIC DNA]</scope>
</reference>
<evidence type="ECO:0000256" key="1">
    <source>
        <dbReference type="SAM" id="MobiDB-lite"/>
    </source>
</evidence>
<protein>
    <submittedName>
        <fullName evidence="2">Uncharacterized protein</fullName>
    </submittedName>
</protein>
<keyword evidence="3" id="KW-1185">Reference proteome</keyword>
<evidence type="ECO:0000313" key="3">
    <source>
        <dbReference type="Proteomes" id="UP000270094"/>
    </source>
</evidence>
<dbReference type="OrthoDB" id="248495at2759"/>
<accession>A0A3P7K663</accession>
<sequence>MRGAIADARAVFRRARKQGALPLEAIDSAEDQLEMREMRRQLEGNENSDDSLDEDEFDENGKRIAFTRLRTMDGFPAAPVVRLPSVVEEQGSKKLDRGQGKQKLINNGVPTFQVLEDEEEVMESYLEGIYEVNNHIERFSLHDPNMEKWKASKVPLKKLNNCVSSFTVYQDDENKENTDPQTNKVAKKPVLKLRKCLIKDISIEEHLAMMYEKNEAKEDVKKVVRKINFDDDDDE</sequence>
<dbReference type="Proteomes" id="UP000270094">
    <property type="component" value="Unassembled WGS sequence"/>
</dbReference>
<gene>
    <name evidence="2" type="ORF">SVUK_LOCUS1793</name>
</gene>
<name>A0A3P7K663_STRVU</name>
<feature type="compositionally biased region" description="Acidic residues" evidence="1">
    <location>
        <begin position="46"/>
        <end position="58"/>
    </location>
</feature>
<feature type="region of interest" description="Disordered" evidence="1">
    <location>
        <begin position="37"/>
        <end position="58"/>
    </location>
</feature>
<proteinExistence type="predicted"/>
<evidence type="ECO:0000313" key="2">
    <source>
        <dbReference type="EMBL" id="VDM66795.1"/>
    </source>
</evidence>
<organism evidence="2 3">
    <name type="scientific">Strongylus vulgaris</name>
    <name type="common">Blood worm</name>
    <dbReference type="NCBI Taxonomy" id="40348"/>
    <lineage>
        <taxon>Eukaryota</taxon>
        <taxon>Metazoa</taxon>
        <taxon>Ecdysozoa</taxon>
        <taxon>Nematoda</taxon>
        <taxon>Chromadorea</taxon>
        <taxon>Rhabditida</taxon>
        <taxon>Rhabditina</taxon>
        <taxon>Rhabditomorpha</taxon>
        <taxon>Strongyloidea</taxon>
        <taxon>Strongylidae</taxon>
        <taxon>Strongylus</taxon>
    </lineage>
</organism>
<dbReference type="AlphaFoldDB" id="A0A3P7K663"/>